<sequence>MSQPPKHVELSNNIVARYTNHRAVHHSYTPPFSSSNSIIAAPSEPLRVRNGAALLDPRAQTQASLETELTTPKLDRIHDLLWLAGLVRPARPLHRQLVLGRRIVLTELPDEHLVWHQTSMFVKPLPEYLLSHAYWEAQLCHDPRLYRGACGLLLSYGWLIGHKSDFRIAREAGLLPDQVTWENWVALMREALTFLGGMNLRIVGERYQYGELRLSRLTKIYRFSPGIISFRTLTHGYMSHSTWRTALFQRNFGWLLVAFIYLSTVLSAIQVGLATNRLQADVRFQNMSLVIAILAIVLVAASVLLIAILWAWLFWCHIWHTRQYNESARQKGAIG</sequence>
<protein>
    <submittedName>
        <fullName evidence="2">Subtilisin-like serine protease</fullName>
    </submittedName>
</protein>
<name>A0ABR2UWD7_9PEZI</name>
<dbReference type="InterPro" id="IPR046536">
    <property type="entry name" value="DUF6601"/>
</dbReference>
<evidence type="ECO:0000313" key="3">
    <source>
        <dbReference type="Proteomes" id="UP001408356"/>
    </source>
</evidence>
<feature type="transmembrane region" description="Helical" evidence="1">
    <location>
        <begin position="252"/>
        <end position="275"/>
    </location>
</feature>
<comment type="caution">
    <text evidence="2">The sequence shown here is derived from an EMBL/GenBank/DDBJ whole genome shotgun (WGS) entry which is preliminary data.</text>
</comment>
<keyword evidence="3" id="KW-1185">Reference proteome</keyword>
<accession>A0ABR2UWD7</accession>
<gene>
    <name evidence="2" type="ORF">SUNI508_07721</name>
</gene>
<keyword evidence="1" id="KW-0472">Membrane</keyword>
<feature type="transmembrane region" description="Helical" evidence="1">
    <location>
        <begin position="287"/>
        <end position="315"/>
    </location>
</feature>
<dbReference type="Pfam" id="PF20246">
    <property type="entry name" value="DUF6601"/>
    <property type="match status" value="1"/>
</dbReference>
<organism evidence="2 3">
    <name type="scientific">Seiridium unicorne</name>
    <dbReference type="NCBI Taxonomy" id="138068"/>
    <lineage>
        <taxon>Eukaryota</taxon>
        <taxon>Fungi</taxon>
        <taxon>Dikarya</taxon>
        <taxon>Ascomycota</taxon>
        <taxon>Pezizomycotina</taxon>
        <taxon>Sordariomycetes</taxon>
        <taxon>Xylariomycetidae</taxon>
        <taxon>Amphisphaeriales</taxon>
        <taxon>Sporocadaceae</taxon>
        <taxon>Seiridium</taxon>
    </lineage>
</organism>
<evidence type="ECO:0000256" key="1">
    <source>
        <dbReference type="SAM" id="Phobius"/>
    </source>
</evidence>
<proteinExistence type="predicted"/>
<evidence type="ECO:0000313" key="2">
    <source>
        <dbReference type="EMBL" id="KAK9418701.1"/>
    </source>
</evidence>
<keyword evidence="1" id="KW-0812">Transmembrane</keyword>
<dbReference type="EMBL" id="JARVKF010000353">
    <property type="protein sequence ID" value="KAK9418701.1"/>
    <property type="molecule type" value="Genomic_DNA"/>
</dbReference>
<keyword evidence="1" id="KW-1133">Transmembrane helix</keyword>
<reference evidence="2 3" key="1">
    <citation type="journal article" date="2024" name="J. Plant Pathol.">
        <title>Sequence and assembly of the genome of Seiridium unicorne, isolate CBS 538.82, causal agent of cypress canker disease.</title>
        <authorList>
            <person name="Scali E."/>
            <person name="Rocca G.D."/>
            <person name="Danti R."/>
            <person name="Garbelotto M."/>
            <person name="Barberini S."/>
            <person name="Baroncelli R."/>
            <person name="Emiliani G."/>
        </authorList>
    </citation>
    <scope>NUCLEOTIDE SEQUENCE [LARGE SCALE GENOMIC DNA]</scope>
    <source>
        <strain evidence="2 3">BM-138-508</strain>
    </source>
</reference>
<dbReference type="PANTHER" id="PTHR34414">
    <property type="entry name" value="HET DOMAIN-CONTAINING PROTEIN-RELATED"/>
    <property type="match status" value="1"/>
</dbReference>
<dbReference type="PANTHER" id="PTHR34414:SF1">
    <property type="entry name" value="SUBTILISIN-LIKE SERINE PROTEASE"/>
    <property type="match status" value="1"/>
</dbReference>
<dbReference type="Proteomes" id="UP001408356">
    <property type="component" value="Unassembled WGS sequence"/>
</dbReference>